<gene>
    <name evidence="3" type="ORF">BDW02DRAFT_564514</name>
</gene>
<dbReference type="SUPFAM" id="SSF57667">
    <property type="entry name" value="beta-beta-alpha zinc fingers"/>
    <property type="match status" value="1"/>
</dbReference>
<evidence type="ECO:0000256" key="1">
    <source>
        <dbReference type="PROSITE-ProRule" id="PRU00042"/>
    </source>
</evidence>
<protein>
    <recommendedName>
        <fullName evidence="2">C2H2-type domain-containing protein</fullName>
    </recommendedName>
</protein>
<proteinExistence type="predicted"/>
<sequence length="232" mass="25647">MHDPNYFPPPALANDTAYHHLDDYAGSGSVHNAIVNQNLQEFSCGEYQQPVITVPEPYPFVTQNFIELGHGGSQQSMNFAPEPSPFASGSFQPAAFTGWDMARALEPQATSWSPILPAPGSAVQLYMPGPFALGSNLGTAAPVLQTTDIRPPVAMPAVNHNEGRLRCPKGCRKTFGRPSEYHRHMKTHEGPRFKCPLFYCDKAFSRQDKLLDHARQGHKGKDLADLNRFMKL</sequence>
<dbReference type="Pfam" id="PF00096">
    <property type="entry name" value="zf-C2H2"/>
    <property type="match status" value="2"/>
</dbReference>
<name>A0A6A5KRY0_9PLEO</name>
<dbReference type="PROSITE" id="PS00028">
    <property type="entry name" value="ZINC_FINGER_C2H2_1"/>
    <property type="match status" value="2"/>
</dbReference>
<reference evidence="3" key="1">
    <citation type="submission" date="2020-01" db="EMBL/GenBank/DDBJ databases">
        <authorList>
            <consortium name="DOE Joint Genome Institute"/>
            <person name="Haridas S."/>
            <person name="Albert R."/>
            <person name="Binder M."/>
            <person name="Bloem J."/>
            <person name="Labutti K."/>
            <person name="Salamov A."/>
            <person name="Andreopoulos B."/>
            <person name="Baker S.E."/>
            <person name="Barry K."/>
            <person name="Bills G."/>
            <person name="Bluhm B.H."/>
            <person name="Cannon C."/>
            <person name="Castanera R."/>
            <person name="Culley D.E."/>
            <person name="Daum C."/>
            <person name="Ezra D."/>
            <person name="Gonzalez J.B."/>
            <person name="Henrissat B."/>
            <person name="Kuo A."/>
            <person name="Liang C."/>
            <person name="Lipzen A."/>
            <person name="Lutzoni F."/>
            <person name="Magnuson J."/>
            <person name="Mondo S."/>
            <person name="Nolan M."/>
            <person name="Ohm R."/>
            <person name="Pangilinan J."/>
            <person name="Park H.-J."/>
            <person name="Ramirez L."/>
            <person name="Alfaro M."/>
            <person name="Sun H."/>
            <person name="Tritt A."/>
            <person name="Yoshinaga Y."/>
            <person name="Zwiers L.-H."/>
            <person name="Turgeon B.G."/>
            <person name="Goodwin S.B."/>
            <person name="Spatafora J.W."/>
            <person name="Crous P.W."/>
            <person name="Grigoriev I.V."/>
        </authorList>
    </citation>
    <scope>NUCLEOTIDE SEQUENCE</scope>
    <source>
        <strain evidence="3">P77</strain>
    </source>
</reference>
<evidence type="ECO:0000259" key="2">
    <source>
        <dbReference type="PROSITE" id="PS50157"/>
    </source>
</evidence>
<dbReference type="EMBL" id="ML975248">
    <property type="protein sequence ID" value="KAF1838910.1"/>
    <property type="molecule type" value="Genomic_DNA"/>
</dbReference>
<dbReference type="GO" id="GO:0008270">
    <property type="term" value="F:zinc ion binding"/>
    <property type="evidence" value="ECO:0007669"/>
    <property type="project" value="UniProtKB-KW"/>
</dbReference>
<dbReference type="InterPro" id="IPR013087">
    <property type="entry name" value="Znf_C2H2_type"/>
</dbReference>
<feature type="domain" description="C2H2-type" evidence="2">
    <location>
        <begin position="193"/>
        <end position="223"/>
    </location>
</feature>
<dbReference type="Proteomes" id="UP000800040">
    <property type="component" value="Unassembled WGS sequence"/>
</dbReference>
<evidence type="ECO:0000313" key="4">
    <source>
        <dbReference type="Proteomes" id="UP000800040"/>
    </source>
</evidence>
<dbReference type="InterPro" id="IPR036236">
    <property type="entry name" value="Znf_C2H2_sf"/>
</dbReference>
<feature type="domain" description="C2H2-type" evidence="2">
    <location>
        <begin position="165"/>
        <end position="193"/>
    </location>
</feature>
<keyword evidence="1" id="KW-0479">Metal-binding</keyword>
<keyword evidence="1" id="KW-0863">Zinc-finger</keyword>
<dbReference type="PROSITE" id="PS50157">
    <property type="entry name" value="ZINC_FINGER_C2H2_2"/>
    <property type="match status" value="2"/>
</dbReference>
<keyword evidence="1" id="KW-0862">Zinc</keyword>
<keyword evidence="4" id="KW-1185">Reference proteome</keyword>
<organism evidence="3 4">
    <name type="scientific">Decorospora gaudefroyi</name>
    <dbReference type="NCBI Taxonomy" id="184978"/>
    <lineage>
        <taxon>Eukaryota</taxon>
        <taxon>Fungi</taxon>
        <taxon>Dikarya</taxon>
        <taxon>Ascomycota</taxon>
        <taxon>Pezizomycotina</taxon>
        <taxon>Dothideomycetes</taxon>
        <taxon>Pleosporomycetidae</taxon>
        <taxon>Pleosporales</taxon>
        <taxon>Pleosporineae</taxon>
        <taxon>Pleosporaceae</taxon>
        <taxon>Decorospora</taxon>
    </lineage>
</organism>
<dbReference type="Gene3D" id="3.30.160.60">
    <property type="entry name" value="Classic Zinc Finger"/>
    <property type="match status" value="1"/>
</dbReference>
<dbReference type="OrthoDB" id="2687452at2759"/>
<dbReference type="SMART" id="SM00355">
    <property type="entry name" value="ZnF_C2H2"/>
    <property type="match status" value="2"/>
</dbReference>
<dbReference type="AlphaFoldDB" id="A0A6A5KRY0"/>
<accession>A0A6A5KRY0</accession>
<evidence type="ECO:0000313" key="3">
    <source>
        <dbReference type="EMBL" id="KAF1838910.1"/>
    </source>
</evidence>